<evidence type="ECO:0000256" key="9">
    <source>
        <dbReference type="ARBA" id="ARBA00022827"/>
    </source>
</evidence>
<keyword evidence="20" id="KW-1185">Reference proteome</keyword>
<dbReference type="RefSeq" id="WP_253655606.1">
    <property type="nucleotide sequence ID" value="NZ_BAAAOE010000005.1"/>
</dbReference>
<keyword evidence="7 17" id="KW-0132">Cell division</keyword>
<keyword evidence="11 17" id="KW-0133">Cell shape</keyword>
<dbReference type="EMBL" id="JAMTCG010000006">
    <property type="protein sequence ID" value="MCP2162026.1"/>
    <property type="molecule type" value="Genomic_DNA"/>
</dbReference>
<feature type="domain" description="FAD-binding PCMH-type" evidence="18">
    <location>
        <begin position="14"/>
        <end position="212"/>
    </location>
</feature>
<comment type="caution">
    <text evidence="19">The sequence shown here is derived from an EMBL/GenBank/DDBJ whole genome shotgun (WGS) entry which is preliminary data.</text>
</comment>
<evidence type="ECO:0000256" key="8">
    <source>
        <dbReference type="ARBA" id="ARBA00022630"/>
    </source>
</evidence>
<evidence type="ECO:0000256" key="4">
    <source>
        <dbReference type="ARBA" id="ARBA00004752"/>
    </source>
</evidence>
<evidence type="ECO:0000256" key="1">
    <source>
        <dbReference type="ARBA" id="ARBA00001974"/>
    </source>
</evidence>
<dbReference type="HAMAP" id="MF_00037">
    <property type="entry name" value="MurB"/>
    <property type="match status" value="1"/>
</dbReference>
<evidence type="ECO:0000256" key="7">
    <source>
        <dbReference type="ARBA" id="ARBA00022618"/>
    </source>
</evidence>
<dbReference type="Gene3D" id="3.30.465.10">
    <property type="match status" value="1"/>
</dbReference>
<reference evidence="19 20" key="1">
    <citation type="submission" date="2022-06" db="EMBL/GenBank/DDBJ databases">
        <title>Genomic Encyclopedia of Archaeal and Bacterial Type Strains, Phase II (KMG-II): from individual species to whole genera.</title>
        <authorList>
            <person name="Goeker M."/>
        </authorList>
    </citation>
    <scope>NUCLEOTIDE SEQUENCE [LARGE SCALE GENOMIC DNA]</scope>
    <source>
        <strain evidence="19 20">DSM 45037</strain>
    </source>
</reference>
<dbReference type="InterPro" id="IPR016167">
    <property type="entry name" value="FAD-bd_PCMH_sub1"/>
</dbReference>
<proteinExistence type="inferred from homology"/>
<evidence type="ECO:0000256" key="12">
    <source>
        <dbReference type="ARBA" id="ARBA00022984"/>
    </source>
</evidence>
<evidence type="ECO:0000256" key="13">
    <source>
        <dbReference type="ARBA" id="ARBA00023002"/>
    </source>
</evidence>
<dbReference type="Proteomes" id="UP001205740">
    <property type="component" value="Unassembled WGS sequence"/>
</dbReference>
<comment type="similarity">
    <text evidence="5 17">Belongs to the MurB family.</text>
</comment>
<comment type="catalytic activity">
    <reaction evidence="16 17">
        <text>UDP-N-acetyl-alpha-D-muramate + NADP(+) = UDP-N-acetyl-3-O-(1-carboxyvinyl)-alpha-D-glucosamine + NADPH + H(+)</text>
        <dbReference type="Rhea" id="RHEA:12248"/>
        <dbReference type="ChEBI" id="CHEBI:15378"/>
        <dbReference type="ChEBI" id="CHEBI:57783"/>
        <dbReference type="ChEBI" id="CHEBI:58349"/>
        <dbReference type="ChEBI" id="CHEBI:68483"/>
        <dbReference type="ChEBI" id="CHEBI:70757"/>
        <dbReference type="EC" id="1.3.1.98"/>
    </reaction>
</comment>
<protein>
    <recommendedName>
        <fullName evidence="17">UDP-N-acetylenolpyruvoylglucosamine reductase</fullName>
        <ecNumber evidence="17">1.3.1.98</ecNumber>
    </recommendedName>
    <alternativeName>
        <fullName evidence="17">UDP-N-acetylmuramate dehydrogenase</fullName>
    </alternativeName>
</protein>
<evidence type="ECO:0000256" key="11">
    <source>
        <dbReference type="ARBA" id="ARBA00022960"/>
    </source>
</evidence>
<name>A0ABT1H4B5_9NOCA</name>
<dbReference type="PANTHER" id="PTHR21071">
    <property type="entry name" value="UDP-N-ACETYLENOLPYRUVOYLGLUCOSAMINE REDUCTASE"/>
    <property type="match status" value="1"/>
</dbReference>
<dbReference type="NCBIfam" id="NF010478">
    <property type="entry name" value="PRK13903.1"/>
    <property type="match status" value="1"/>
</dbReference>
<dbReference type="Pfam" id="PF01565">
    <property type="entry name" value="FAD_binding_4"/>
    <property type="match status" value="1"/>
</dbReference>
<dbReference type="InterPro" id="IPR036318">
    <property type="entry name" value="FAD-bd_PCMH-like_sf"/>
</dbReference>
<dbReference type="InterPro" id="IPR016169">
    <property type="entry name" value="FAD-bd_PCMH_sub2"/>
</dbReference>
<evidence type="ECO:0000256" key="6">
    <source>
        <dbReference type="ARBA" id="ARBA00022490"/>
    </source>
</evidence>
<evidence type="ECO:0000313" key="20">
    <source>
        <dbReference type="Proteomes" id="UP001205740"/>
    </source>
</evidence>
<evidence type="ECO:0000256" key="3">
    <source>
        <dbReference type="ARBA" id="ARBA00004496"/>
    </source>
</evidence>
<evidence type="ECO:0000256" key="17">
    <source>
        <dbReference type="HAMAP-Rule" id="MF_00037"/>
    </source>
</evidence>
<evidence type="ECO:0000313" key="19">
    <source>
        <dbReference type="EMBL" id="MCP2162026.1"/>
    </source>
</evidence>
<dbReference type="Gene3D" id="3.30.43.10">
    <property type="entry name" value="Uridine Diphospho-n-acetylenolpyruvylglucosamine Reductase, domain 2"/>
    <property type="match status" value="1"/>
</dbReference>
<accession>A0ABT1H4B5</accession>
<dbReference type="Pfam" id="PF02873">
    <property type="entry name" value="MurB_C"/>
    <property type="match status" value="1"/>
</dbReference>
<evidence type="ECO:0000256" key="16">
    <source>
        <dbReference type="ARBA" id="ARBA00048914"/>
    </source>
</evidence>
<comment type="cofactor">
    <cofactor evidence="1 17">
        <name>FAD</name>
        <dbReference type="ChEBI" id="CHEBI:57692"/>
    </cofactor>
</comment>
<comment type="subcellular location">
    <subcellularLocation>
        <location evidence="3 17">Cytoplasm</location>
    </subcellularLocation>
</comment>
<keyword evidence="9 17" id="KW-0274">FAD</keyword>
<keyword evidence="15 17" id="KW-0961">Cell wall biogenesis/degradation</keyword>
<evidence type="ECO:0000256" key="5">
    <source>
        <dbReference type="ARBA" id="ARBA00010485"/>
    </source>
</evidence>
<keyword evidence="8 17" id="KW-0285">Flavoprotein</keyword>
<keyword evidence="14 17" id="KW-0131">Cell cycle</keyword>
<comment type="function">
    <text evidence="2 17">Cell wall formation.</text>
</comment>
<dbReference type="InterPro" id="IPR036635">
    <property type="entry name" value="MurB_C_sf"/>
</dbReference>
<dbReference type="PROSITE" id="PS51387">
    <property type="entry name" value="FAD_PCMH"/>
    <property type="match status" value="1"/>
</dbReference>
<keyword evidence="12 17" id="KW-0573">Peptidoglycan synthesis</keyword>
<gene>
    <name evidence="17" type="primary">murB</name>
    <name evidence="19" type="ORF">LX12_003230</name>
</gene>
<dbReference type="InterPro" id="IPR011601">
    <property type="entry name" value="MurB_C"/>
</dbReference>
<evidence type="ECO:0000256" key="15">
    <source>
        <dbReference type="ARBA" id="ARBA00023316"/>
    </source>
</evidence>
<keyword evidence="6 17" id="KW-0963">Cytoplasm</keyword>
<evidence type="ECO:0000259" key="18">
    <source>
        <dbReference type="PROSITE" id="PS51387"/>
    </source>
</evidence>
<feature type="active site" evidence="17">
    <location>
        <position position="162"/>
    </location>
</feature>
<dbReference type="NCBIfam" id="TIGR00179">
    <property type="entry name" value="murB"/>
    <property type="match status" value="1"/>
</dbReference>
<dbReference type="InterPro" id="IPR006094">
    <property type="entry name" value="Oxid_FAD_bind_N"/>
</dbReference>
<feature type="active site" description="Proton donor" evidence="17">
    <location>
        <position position="239"/>
    </location>
</feature>
<feature type="active site" evidence="17">
    <location>
        <position position="343"/>
    </location>
</feature>
<organism evidence="19 20">
    <name type="scientific">Williamsia serinedens</name>
    <dbReference type="NCBI Taxonomy" id="391736"/>
    <lineage>
        <taxon>Bacteria</taxon>
        <taxon>Bacillati</taxon>
        <taxon>Actinomycetota</taxon>
        <taxon>Actinomycetes</taxon>
        <taxon>Mycobacteriales</taxon>
        <taxon>Nocardiaceae</taxon>
        <taxon>Williamsia</taxon>
    </lineage>
</organism>
<dbReference type="Gene3D" id="3.90.78.10">
    <property type="entry name" value="UDP-N-acetylenolpyruvoylglucosamine reductase, C-terminal domain"/>
    <property type="match status" value="1"/>
</dbReference>
<dbReference type="InterPro" id="IPR016166">
    <property type="entry name" value="FAD-bd_PCMH"/>
</dbReference>
<dbReference type="InterPro" id="IPR003170">
    <property type="entry name" value="MurB"/>
</dbReference>
<comment type="pathway">
    <text evidence="4 17">Cell wall biogenesis; peptidoglycan biosynthesis.</text>
</comment>
<sequence>MSGVLLSSLTTMRVGGPARGLVTPSSADELVDTLGRLDAAGEPVLVIGGGSNLLVGDDGVDATVVKVSHADVAVQTLPDGGVRMTVGAGADWDATVADAVARGLGGLECLSGIPGSVGATPVQNVGAYGVEIADVLDGVELLDRTTGERSWVAPSALGLGYRTSALKHRDERIVLTVAFRLTDDGVSAPIRYRELAGVLGVEMGERAPVADAREAVLALRRGKGMVLDADDPDTWSSGSFFTNPVVPEADLPAVEDAVRARTGSADMPRYPADGGVKLSAGWLIEKAGFSRGFPGADAAARLSTKHTLALTNRGAASAEDIVALARRVRDGVEDAFGVRLHPEPVLVGCSV</sequence>
<keyword evidence="13 17" id="KW-0560">Oxidoreductase</keyword>
<dbReference type="SUPFAM" id="SSF56194">
    <property type="entry name" value="Uridine diphospho-N-Acetylenolpyruvylglucosamine reductase, MurB, C-terminal domain"/>
    <property type="match status" value="1"/>
</dbReference>
<evidence type="ECO:0000256" key="10">
    <source>
        <dbReference type="ARBA" id="ARBA00022857"/>
    </source>
</evidence>
<keyword evidence="10 17" id="KW-0521">NADP</keyword>
<dbReference type="SUPFAM" id="SSF56176">
    <property type="entry name" value="FAD-binding/transporter-associated domain-like"/>
    <property type="match status" value="1"/>
</dbReference>
<evidence type="ECO:0000256" key="14">
    <source>
        <dbReference type="ARBA" id="ARBA00023306"/>
    </source>
</evidence>
<evidence type="ECO:0000256" key="2">
    <source>
        <dbReference type="ARBA" id="ARBA00003921"/>
    </source>
</evidence>
<dbReference type="PANTHER" id="PTHR21071:SF4">
    <property type="entry name" value="UDP-N-ACETYLENOLPYRUVOYLGLUCOSAMINE REDUCTASE"/>
    <property type="match status" value="1"/>
</dbReference>
<dbReference type="EC" id="1.3.1.98" evidence="17"/>